<keyword evidence="2" id="KW-1185">Reference proteome</keyword>
<dbReference type="AlphaFoldDB" id="A0A5B7H7X7"/>
<accession>A0A5B7H7X7</accession>
<organism evidence="1 2">
    <name type="scientific">Portunus trituberculatus</name>
    <name type="common">Swimming crab</name>
    <name type="synonym">Neptunus trituberculatus</name>
    <dbReference type="NCBI Taxonomy" id="210409"/>
    <lineage>
        <taxon>Eukaryota</taxon>
        <taxon>Metazoa</taxon>
        <taxon>Ecdysozoa</taxon>
        <taxon>Arthropoda</taxon>
        <taxon>Crustacea</taxon>
        <taxon>Multicrustacea</taxon>
        <taxon>Malacostraca</taxon>
        <taxon>Eumalacostraca</taxon>
        <taxon>Eucarida</taxon>
        <taxon>Decapoda</taxon>
        <taxon>Pleocyemata</taxon>
        <taxon>Brachyura</taxon>
        <taxon>Eubrachyura</taxon>
        <taxon>Portunoidea</taxon>
        <taxon>Portunidae</taxon>
        <taxon>Portuninae</taxon>
        <taxon>Portunus</taxon>
    </lineage>
</organism>
<gene>
    <name evidence="1" type="ORF">E2C01_062458</name>
</gene>
<protein>
    <submittedName>
        <fullName evidence="1">Uncharacterized protein</fullName>
    </submittedName>
</protein>
<proteinExistence type="predicted"/>
<sequence>MEVPAALTAGQTDDPSAGIFASTPCTPAHSRNVSVRCVLVPHSTQTLKRHYEYTLYSHPRSPQRFQICLFHRIPGFPDYSASSFQRHRHTRKNIAFCHIPLPSPNPHLQ</sequence>
<dbReference type="EMBL" id="VSRR010027559">
    <property type="protein sequence ID" value="MPC68260.1"/>
    <property type="molecule type" value="Genomic_DNA"/>
</dbReference>
<name>A0A5B7H7X7_PORTR</name>
<comment type="caution">
    <text evidence="1">The sequence shown here is derived from an EMBL/GenBank/DDBJ whole genome shotgun (WGS) entry which is preliminary data.</text>
</comment>
<reference evidence="1 2" key="1">
    <citation type="submission" date="2019-05" db="EMBL/GenBank/DDBJ databases">
        <title>Another draft genome of Portunus trituberculatus and its Hox gene families provides insights of decapod evolution.</title>
        <authorList>
            <person name="Jeong J.-H."/>
            <person name="Song I."/>
            <person name="Kim S."/>
            <person name="Choi T."/>
            <person name="Kim D."/>
            <person name="Ryu S."/>
            <person name="Kim W."/>
        </authorList>
    </citation>
    <scope>NUCLEOTIDE SEQUENCE [LARGE SCALE GENOMIC DNA]</scope>
    <source>
        <tissue evidence="1">Muscle</tissue>
    </source>
</reference>
<dbReference type="Proteomes" id="UP000324222">
    <property type="component" value="Unassembled WGS sequence"/>
</dbReference>
<evidence type="ECO:0000313" key="2">
    <source>
        <dbReference type="Proteomes" id="UP000324222"/>
    </source>
</evidence>
<evidence type="ECO:0000313" key="1">
    <source>
        <dbReference type="EMBL" id="MPC68260.1"/>
    </source>
</evidence>